<dbReference type="GO" id="GO:0046872">
    <property type="term" value="F:metal ion binding"/>
    <property type="evidence" value="ECO:0007669"/>
    <property type="project" value="UniProtKB-KW"/>
</dbReference>
<evidence type="ECO:0000256" key="11">
    <source>
        <dbReference type="ARBA" id="ARBA00023002"/>
    </source>
</evidence>
<feature type="domain" description="4Fe-4S ferredoxin-type" evidence="18">
    <location>
        <begin position="133"/>
        <end position="163"/>
    </location>
</feature>
<comment type="pathway">
    <text evidence="1">Carbohydrate metabolism; tricarboxylic acid cycle; fumarate from succinate (bacterial route): step 1/1.</text>
</comment>
<dbReference type="PANTHER" id="PTHR11921:SF29">
    <property type="entry name" value="SUCCINATE DEHYDROGENASE [UBIQUINONE] IRON-SULFUR SUBUNIT, MITOCHONDRIAL"/>
    <property type="match status" value="1"/>
</dbReference>
<evidence type="ECO:0000256" key="6">
    <source>
        <dbReference type="ARBA" id="ARBA00022485"/>
    </source>
</evidence>
<evidence type="ECO:0000256" key="14">
    <source>
        <dbReference type="ARBA" id="ARBA00023291"/>
    </source>
</evidence>
<dbReference type="GO" id="GO:0051539">
    <property type="term" value="F:4 iron, 4 sulfur cluster binding"/>
    <property type="evidence" value="ECO:0007669"/>
    <property type="project" value="UniProtKB-KW"/>
</dbReference>
<dbReference type="GO" id="GO:0008177">
    <property type="term" value="F:succinate dehydrogenase (quinone) activity"/>
    <property type="evidence" value="ECO:0007669"/>
    <property type="project" value="UniProtKB-EC"/>
</dbReference>
<keyword evidence="5" id="KW-0813">Transport</keyword>
<keyword evidence="13 16" id="KW-0411">Iron-sulfur</keyword>
<gene>
    <name evidence="19" type="ORF">DES47_10925</name>
</gene>
<proteinExistence type="inferred from homology"/>
<dbReference type="Pfam" id="PF13085">
    <property type="entry name" value="Fer2_3"/>
    <property type="match status" value="1"/>
</dbReference>
<dbReference type="GO" id="GO:0009055">
    <property type="term" value="F:electron transfer activity"/>
    <property type="evidence" value="ECO:0007669"/>
    <property type="project" value="InterPro"/>
</dbReference>
<reference evidence="19 20" key="1">
    <citation type="submission" date="2019-03" db="EMBL/GenBank/DDBJ databases">
        <title>Genomic Encyclopedia of Type Strains, Phase IV (KMG-IV): sequencing the most valuable type-strain genomes for metagenomic binning, comparative biology and taxonomic classification.</title>
        <authorList>
            <person name="Goeker M."/>
        </authorList>
    </citation>
    <scope>NUCLEOTIDE SEQUENCE [LARGE SCALE GENOMIC DNA]</scope>
    <source>
        <strain evidence="19 20">DSM 16998</strain>
    </source>
</reference>
<evidence type="ECO:0000256" key="12">
    <source>
        <dbReference type="ARBA" id="ARBA00023004"/>
    </source>
</evidence>
<comment type="catalytic activity">
    <reaction evidence="15 16">
        <text>a quinone + succinate = fumarate + a quinol</text>
        <dbReference type="Rhea" id="RHEA:40523"/>
        <dbReference type="ChEBI" id="CHEBI:24646"/>
        <dbReference type="ChEBI" id="CHEBI:29806"/>
        <dbReference type="ChEBI" id="CHEBI:30031"/>
        <dbReference type="ChEBI" id="CHEBI:132124"/>
        <dbReference type="EC" id="1.3.5.1"/>
    </reaction>
</comment>
<dbReference type="EC" id="1.3.5.1" evidence="3 16"/>
<dbReference type="RefSeq" id="WP_133703240.1">
    <property type="nucleotide sequence ID" value="NZ_SNXS01000009.1"/>
</dbReference>
<dbReference type="OrthoDB" id="9804391at2"/>
<keyword evidence="8 16" id="KW-0001">2Fe-2S</keyword>
<dbReference type="InterPro" id="IPR050573">
    <property type="entry name" value="SDH/FRD_Iron-Sulfur"/>
</dbReference>
<dbReference type="PROSITE" id="PS51379">
    <property type="entry name" value="4FE4S_FER_2"/>
    <property type="match status" value="1"/>
</dbReference>
<evidence type="ECO:0000256" key="7">
    <source>
        <dbReference type="ARBA" id="ARBA00022532"/>
    </source>
</evidence>
<dbReference type="Pfam" id="PF13534">
    <property type="entry name" value="Fer4_17"/>
    <property type="match status" value="1"/>
</dbReference>
<feature type="domain" description="2Fe-2S ferredoxin-type" evidence="17">
    <location>
        <begin position="2"/>
        <end position="92"/>
    </location>
</feature>
<evidence type="ECO:0000256" key="8">
    <source>
        <dbReference type="ARBA" id="ARBA00022714"/>
    </source>
</evidence>
<comment type="cofactor">
    <cofactor evidence="16">
        <name>[4Fe-4S] cluster</name>
        <dbReference type="ChEBI" id="CHEBI:49883"/>
    </cofactor>
    <text evidence="16">Binds 1 [4Fe-4S] cluster.</text>
</comment>
<evidence type="ECO:0000256" key="13">
    <source>
        <dbReference type="ARBA" id="ARBA00023014"/>
    </source>
</evidence>
<name>A0A4R6QIT0_9BURK</name>
<dbReference type="NCBIfam" id="NF004616">
    <property type="entry name" value="PRK05950.1"/>
    <property type="match status" value="1"/>
</dbReference>
<dbReference type="Proteomes" id="UP000295361">
    <property type="component" value="Unassembled WGS sequence"/>
</dbReference>
<dbReference type="FunFam" id="1.10.1060.10:FF:000001">
    <property type="entry name" value="Succinate dehydrogenase iron-sulfur subunit SdhB"/>
    <property type="match status" value="1"/>
</dbReference>
<dbReference type="PROSITE" id="PS51085">
    <property type="entry name" value="2FE2S_FER_2"/>
    <property type="match status" value="1"/>
</dbReference>
<evidence type="ECO:0000256" key="16">
    <source>
        <dbReference type="RuleBase" id="RU361237"/>
    </source>
</evidence>
<dbReference type="PROSITE" id="PS00198">
    <property type="entry name" value="4FE4S_FER_1"/>
    <property type="match status" value="1"/>
</dbReference>
<dbReference type="GO" id="GO:0006099">
    <property type="term" value="P:tricarboxylic acid cycle"/>
    <property type="evidence" value="ECO:0007669"/>
    <property type="project" value="UniProtKB-KW"/>
</dbReference>
<evidence type="ECO:0000256" key="15">
    <source>
        <dbReference type="ARBA" id="ARBA00049220"/>
    </source>
</evidence>
<evidence type="ECO:0000313" key="19">
    <source>
        <dbReference type="EMBL" id="TDP62045.1"/>
    </source>
</evidence>
<evidence type="ECO:0000256" key="10">
    <source>
        <dbReference type="ARBA" id="ARBA00022982"/>
    </source>
</evidence>
<organism evidence="19 20">
    <name type="scientific">Roseateles toxinivorans</name>
    <dbReference type="NCBI Taxonomy" id="270368"/>
    <lineage>
        <taxon>Bacteria</taxon>
        <taxon>Pseudomonadati</taxon>
        <taxon>Pseudomonadota</taxon>
        <taxon>Betaproteobacteria</taxon>
        <taxon>Burkholderiales</taxon>
        <taxon>Sphaerotilaceae</taxon>
        <taxon>Roseateles</taxon>
    </lineage>
</organism>
<comment type="caution">
    <text evidence="19">The sequence shown here is derived from an EMBL/GenBank/DDBJ whole genome shotgun (WGS) entry which is preliminary data.</text>
</comment>
<keyword evidence="12 16" id="KW-0408">Iron</keyword>
<evidence type="ECO:0000256" key="1">
    <source>
        <dbReference type="ARBA" id="ARBA00004894"/>
    </source>
</evidence>
<dbReference type="GO" id="GO:0051538">
    <property type="term" value="F:3 iron, 4 sulfur cluster binding"/>
    <property type="evidence" value="ECO:0007669"/>
    <property type="project" value="UniProtKB-KW"/>
</dbReference>
<keyword evidence="11" id="KW-0560">Oxidoreductase</keyword>
<dbReference type="Gene3D" id="1.10.1060.10">
    <property type="entry name" value="Alpha-helical ferredoxin"/>
    <property type="match status" value="1"/>
</dbReference>
<keyword evidence="9 16" id="KW-0479">Metal-binding</keyword>
<keyword evidence="6 16" id="KW-0004">4Fe-4S</keyword>
<dbReference type="FunCoup" id="A0A4R6QIT0">
    <property type="interactions" value="549"/>
</dbReference>
<dbReference type="NCBIfam" id="TIGR00384">
    <property type="entry name" value="dhsB"/>
    <property type="match status" value="1"/>
</dbReference>
<evidence type="ECO:0000256" key="4">
    <source>
        <dbReference type="ARBA" id="ARBA00022131"/>
    </source>
</evidence>
<dbReference type="SUPFAM" id="SSF54292">
    <property type="entry name" value="2Fe-2S ferredoxin-like"/>
    <property type="match status" value="1"/>
</dbReference>
<dbReference type="InterPro" id="IPR017896">
    <property type="entry name" value="4Fe4S_Fe-S-bd"/>
</dbReference>
<keyword evidence="14 16" id="KW-0003">3Fe-4S</keyword>
<dbReference type="InterPro" id="IPR004489">
    <property type="entry name" value="Succ_DH/fum_Rdtase_Fe-S"/>
</dbReference>
<comment type="similarity">
    <text evidence="2 16">Belongs to the succinate dehydrogenase/fumarate reductase iron-sulfur protein family.</text>
</comment>
<evidence type="ECO:0000256" key="2">
    <source>
        <dbReference type="ARBA" id="ARBA00009433"/>
    </source>
</evidence>
<dbReference type="InterPro" id="IPR009051">
    <property type="entry name" value="Helical_ferredxn"/>
</dbReference>
<evidence type="ECO:0000259" key="18">
    <source>
        <dbReference type="PROSITE" id="PS51379"/>
    </source>
</evidence>
<dbReference type="EMBL" id="SNXS01000009">
    <property type="protein sequence ID" value="TDP62045.1"/>
    <property type="molecule type" value="Genomic_DNA"/>
</dbReference>
<dbReference type="InterPro" id="IPR001041">
    <property type="entry name" value="2Fe-2S_ferredoxin-type"/>
</dbReference>
<evidence type="ECO:0000256" key="9">
    <source>
        <dbReference type="ARBA" id="ARBA00022723"/>
    </source>
</evidence>
<comment type="cofactor">
    <cofactor evidence="16">
        <name>[3Fe-4S] cluster</name>
        <dbReference type="ChEBI" id="CHEBI:21137"/>
    </cofactor>
    <text evidence="16">Binds 1 [3Fe-4S] cluster.</text>
</comment>
<evidence type="ECO:0000256" key="3">
    <source>
        <dbReference type="ARBA" id="ARBA00012792"/>
    </source>
</evidence>
<keyword evidence="20" id="KW-1185">Reference proteome</keyword>
<comment type="cofactor">
    <cofactor evidence="16">
        <name>[2Fe-2S] cluster</name>
        <dbReference type="ChEBI" id="CHEBI:190135"/>
    </cofactor>
    <text evidence="16">Binds 1 [2Fe-2S] cluster.</text>
</comment>
<dbReference type="Gene3D" id="3.10.20.30">
    <property type="match status" value="1"/>
</dbReference>
<accession>A0A4R6QIT0</accession>
<dbReference type="GO" id="GO:0051537">
    <property type="term" value="F:2 iron, 2 sulfur cluster binding"/>
    <property type="evidence" value="ECO:0007669"/>
    <property type="project" value="UniProtKB-KW"/>
</dbReference>
<evidence type="ECO:0000256" key="5">
    <source>
        <dbReference type="ARBA" id="ARBA00022448"/>
    </source>
</evidence>
<protein>
    <recommendedName>
        <fullName evidence="4 16">Succinate dehydrogenase iron-sulfur subunit</fullName>
        <ecNumber evidence="3 16">1.3.5.1</ecNumber>
    </recommendedName>
</protein>
<keyword evidence="10" id="KW-0249">Electron transport</keyword>
<dbReference type="PANTHER" id="PTHR11921">
    <property type="entry name" value="SUCCINATE DEHYDROGENASE IRON-SULFUR PROTEIN"/>
    <property type="match status" value="1"/>
</dbReference>
<evidence type="ECO:0000313" key="20">
    <source>
        <dbReference type="Proteomes" id="UP000295361"/>
    </source>
</evidence>
<evidence type="ECO:0000259" key="17">
    <source>
        <dbReference type="PROSITE" id="PS51085"/>
    </source>
</evidence>
<dbReference type="SUPFAM" id="SSF46548">
    <property type="entry name" value="alpha-helical ferredoxin"/>
    <property type="match status" value="1"/>
</dbReference>
<dbReference type="InterPro" id="IPR036010">
    <property type="entry name" value="2Fe-2S_ferredoxin-like_sf"/>
</dbReference>
<dbReference type="InterPro" id="IPR025192">
    <property type="entry name" value="Succ_DH/fum_Rdtase_N"/>
</dbReference>
<dbReference type="InParanoid" id="A0A4R6QIT0"/>
<dbReference type="AlphaFoldDB" id="A0A4R6QIT0"/>
<sequence>MHSFHIYRYDPDQHDVPRMQVLELDVPPSDRMLLDVLIRLKSIDPSLSFRRSCREGICGSDAMNINGKNGLACITNMGALPAKVVLKPLPGLPVIRDLIVDMTQFFQQYHSIKPYLINDQPAPERERLQSPEQRESLNGLYECILCACCSSACPSFWWNPDKYVGPAGLLQAYRFLVDSRDTATASRLDNLQDPYRLFRCRDILNCVDVCPKNLLPAAAIGKIKEMMVRRAL</sequence>
<dbReference type="InterPro" id="IPR012675">
    <property type="entry name" value="Beta-grasp_dom_sf"/>
</dbReference>
<dbReference type="GO" id="GO:0022904">
    <property type="term" value="P:respiratory electron transport chain"/>
    <property type="evidence" value="ECO:0007669"/>
    <property type="project" value="TreeGrafter"/>
</dbReference>
<keyword evidence="7" id="KW-0816">Tricarboxylic acid cycle</keyword>
<dbReference type="InterPro" id="IPR017900">
    <property type="entry name" value="4Fe4S_Fe_S_CS"/>
</dbReference>